<dbReference type="Pfam" id="PF00589">
    <property type="entry name" value="Phage_integrase"/>
    <property type="match status" value="1"/>
</dbReference>
<organism evidence="7 8">
    <name type="scientific">Magnetospirillum gryphiswaldense (strain DSM 6361 / JCM 21280 / NBRC 15271 / MSR-1)</name>
    <dbReference type="NCBI Taxonomy" id="431944"/>
    <lineage>
        <taxon>Bacteria</taxon>
        <taxon>Pseudomonadati</taxon>
        <taxon>Pseudomonadota</taxon>
        <taxon>Alphaproteobacteria</taxon>
        <taxon>Rhodospirillales</taxon>
        <taxon>Rhodospirillaceae</taxon>
        <taxon>Magnetospirillum</taxon>
    </lineage>
</organism>
<keyword evidence="3" id="KW-0238">DNA-binding</keyword>
<evidence type="ECO:0000313" key="7">
    <source>
        <dbReference type="EMBL" id="CDK97854.1"/>
    </source>
</evidence>
<dbReference type="InterPro" id="IPR011010">
    <property type="entry name" value="DNA_brk_join_enz"/>
</dbReference>
<dbReference type="InterPro" id="IPR050090">
    <property type="entry name" value="Tyrosine_recombinase_XerCD"/>
</dbReference>
<protein>
    <submittedName>
        <fullName evidence="7">Integrase family protein</fullName>
    </submittedName>
</protein>
<dbReference type="CDD" id="cd00796">
    <property type="entry name" value="INT_Rci_Hp1_C"/>
    <property type="match status" value="1"/>
</dbReference>
<dbReference type="Gene3D" id="1.10.443.10">
    <property type="entry name" value="Intergrase catalytic core"/>
    <property type="match status" value="1"/>
</dbReference>
<evidence type="ECO:0000256" key="3">
    <source>
        <dbReference type="ARBA" id="ARBA00023125"/>
    </source>
</evidence>
<dbReference type="Proteomes" id="UP000018922">
    <property type="component" value="Chromosome I"/>
</dbReference>
<evidence type="ECO:0000256" key="2">
    <source>
        <dbReference type="ARBA" id="ARBA00022908"/>
    </source>
</evidence>
<dbReference type="AlphaFoldDB" id="V6EXD8"/>
<dbReference type="PROSITE" id="PS51898">
    <property type="entry name" value="TYR_RECOMBINASE"/>
    <property type="match status" value="1"/>
</dbReference>
<dbReference type="InterPro" id="IPR013762">
    <property type="entry name" value="Integrase-like_cat_sf"/>
</dbReference>
<feature type="region of interest" description="Disordered" evidence="5">
    <location>
        <begin position="165"/>
        <end position="195"/>
    </location>
</feature>
<dbReference type="GO" id="GO:0015074">
    <property type="term" value="P:DNA integration"/>
    <property type="evidence" value="ECO:0007669"/>
    <property type="project" value="UniProtKB-KW"/>
</dbReference>
<comment type="similarity">
    <text evidence="1">Belongs to the 'phage' integrase family.</text>
</comment>
<dbReference type="InterPro" id="IPR010998">
    <property type="entry name" value="Integrase_recombinase_N"/>
</dbReference>
<proteinExistence type="inferred from homology"/>
<dbReference type="GO" id="GO:0006310">
    <property type="term" value="P:DNA recombination"/>
    <property type="evidence" value="ECO:0007669"/>
    <property type="project" value="UniProtKB-KW"/>
</dbReference>
<keyword evidence="2" id="KW-0229">DNA integration</keyword>
<dbReference type="STRING" id="1430440.MGMSRv2__0639"/>
<evidence type="ECO:0000256" key="1">
    <source>
        <dbReference type="ARBA" id="ARBA00008857"/>
    </source>
</evidence>
<dbReference type="HOGENOM" id="CLU_640806_0_0_5"/>
<name>V6EXD8_MAGGM</name>
<dbReference type="EMBL" id="HG794546">
    <property type="protein sequence ID" value="CDK97854.1"/>
    <property type="molecule type" value="Genomic_DNA"/>
</dbReference>
<dbReference type="InterPro" id="IPR002104">
    <property type="entry name" value="Integrase_catalytic"/>
</dbReference>
<keyword evidence="8" id="KW-1185">Reference proteome</keyword>
<evidence type="ECO:0000256" key="4">
    <source>
        <dbReference type="ARBA" id="ARBA00023172"/>
    </source>
</evidence>
<dbReference type="KEGG" id="mgy:MGMSRv2__0639"/>
<reference evidence="7 8" key="1">
    <citation type="journal article" date="2014" name="Genome Announc.">
        <title>Complete genome sequence of Magnetospirillum gryphiswaldense MSR-1.</title>
        <authorList>
            <person name="Wang X."/>
            <person name="Wang Q."/>
            <person name="Zhang W."/>
            <person name="Wang Y."/>
            <person name="Li L."/>
            <person name="Wen T."/>
            <person name="Zhang T."/>
            <person name="Zhang Y."/>
            <person name="Xu J."/>
            <person name="Hu J."/>
            <person name="Li S."/>
            <person name="Liu L."/>
            <person name="Liu J."/>
            <person name="Jiang W."/>
            <person name="Tian J."/>
            <person name="Li Y."/>
            <person name="Schuler D."/>
            <person name="Wang L."/>
            <person name="Li J."/>
        </authorList>
    </citation>
    <scope>NUCLEOTIDE SEQUENCE [LARGE SCALE GENOMIC DNA]</scope>
    <source>
        <strain evidence="8">DSM 6361 / JCM 21280 / NBRC 15271 / MSR-1</strain>
    </source>
</reference>
<dbReference type="Gene3D" id="1.10.150.130">
    <property type="match status" value="1"/>
</dbReference>
<dbReference type="PANTHER" id="PTHR30349:SF64">
    <property type="entry name" value="PROPHAGE INTEGRASE INTD-RELATED"/>
    <property type="match status" value="1"/>
</dbReference>
<evidence type="ECO:0000256" key="5">
    <source>
        <dbReference type="SAM" id="MobiDB-lite"/>
    </source>
</evidence>
<evidence type="ECO:0000259" key="6">
    <source>
        <dbReference type="PROSITE" id="PS51898"/>
    </source>
</evidence>
<keyword evidence="4" id="KW-0233">DNA recombination</keyword>
<feature type="domain" description="Tyr recombinase" evidence="6">
    <location>
        <begin position="236"/>
        <end position="408"/>
    </location>
</feature>
<sequence>MAITVRDAKLDSRNARSKLPIQHKPFWRVIDQGCHLGYRKGIRGGVWRARYLVTQGKYAETVLGKADDVQDADGLEILSFSQAQEAARSWFSLQVRKQAGLPVTESKGFTVSDVLDLYLAWFLQHRKSYVTLKNAVEAHVRPALGNIEISALTPQKVRTFHEQIAQAPPRRRGWDKQKTQQTTTPMSLEQKRQRRSTANRVLTTLKAALNHAYTEGRISSDEAWRRVKPFRNVDSARVRYLNESECKALVSHCTGAFADLVQAAILTGCRYGELIKLKANDVNFDSGTVLITDSKSGQSRHVVLTEEGQVFFKRALNGIAVEQLIFQRDDGNEWGKSHQSRPLAEACDKAEIRPQISFHTLRHTHASHLAMRGAPLPVIAAQLGHSDTRMVEKHYAHLAPNYIAETIRKGFPHIGFE</sequence>
<evidence type="ECO:0000313" key="8">
    <source>
        <dbReference type="Proteomes" id="UP000018922"/>
    </source>
</evidence>
<dbReference type="eggNOG" id="COG0582">
    <property type="taxonomic scope" value="Bacteria"/>
</dbReference>
<dbReference type="PANTHER" id="PTHR30349">
    <property type="entry name" value="PHAGE INTEGRASE-RELATED"/>
    <property type="match status" value="1"/>
</dbReference>
<dbReference type="GO" id="GO:0003677">
    <property type="term" value="F:DNA binding"/>
    <property type="evidence" value="ECO:0007669"/>
    <property type="project" value="UniProtKB-KW"/>
</dbReference>
<dbReference type="SUPFAM" id="SSF56349">
    <property type="entry name" value="DNA breaking-rejoining enzymes"/>
    <property type="match status" value="1"/>
</dbReference>
<accession>V6EXD8</accession>
<gene>
    <name evidence="7" type="ordered locus">MGMSRv2__0639</name>
</gene>